<proteinExistence type="predicted"/>
<evidence type="ECO:0000259" key="10">
    <source>
        <dbReference type="PROSITE" id="PS50109"/>
    </source>
</evidence>
<keyword evidence="9" id="KW-0472">Membrane</keyword>
<dbReference type="Pfam" id="PF00512">
    <property type="entry name" value="HisKA"/>
    <property type="match status" value="1"/>
</dbReference>
<evidence type="ECO:0000256" key="5">
    <source>
        <dbReference type="ARBA" id="ARBA00022679"/>
    </source>
</evidence>
<keyword evidence="5" id="KW-0808">Transferase</keyword>
<dbReference type="Gene3D" id="3.30.565.10">
    <property type="entry name" value="Histidine kinase-like ATPase, C-terminal domain"/>
    <property type="match status" value="1"/>
</dbReference>
<dbReference type="PRINTS" id="PR00344">
    <property type="entry name" value="BCTRLSENSOR"/>
</dbReference>
<sequence length="377" mass="38912">MPLTTALTQPAVAVGDLAMVVAVTAGLGLLIAFAGVAVMWRLRTRSIGVMLAVVVVVAVAATLAGVVAIIMKMIIAGAVKDFVLSVVTVGGLVGLGVAFVLAKRVVGESRRLVAAVLHPPFVAPKGLPAELQTIANTLEEAYARERALEGARRELVAWVSHDLRTPLAGMRAMAEALEDGVVSDPGTVARYHGQIKQEVERLSAMVDDLFELSRIHAGALRLSRARIGLADLVADTLAGVEPLARAKGVVLTAEAAAAVPVEADAGALGRALGNLVVNAIRHTPSDQAVVLRARVDDTGMACLSVTDCCGGIPEEDLPRVFEVAFRGEAARTPTADGGAGLGLAIAQGIVEAHDGKIEVVNDGPGCRFEIRLPLVAG</sequence>
<reference evidence="11 12" key="1">
    <citation type="submission" date="2019-03" db="EMBL/GenBank/DDBJ databases">
        <title>Draft genome sequences of novel Actinobacteria.</title>
        <authorList>
            <person name="Sahin N."/>
            <person name="Ay H."/>
            <person name="Saygin H."/>
        </authorList>
    </citation>
    <scope>NUCLEOTIDE SEQUENCE [LARGE SCALE GENOMIC DNA]</scope>
    <source>
        <strain evidence="11 12">KC310</strain>
    </source>
</reference>
<dbReference type="InterPro" id="IPR036097">
    <property type="entry name" value="HisK_dim/P_sf"/>
</dbReference>
<protein>
    <recommendedName>
        <fullName evidence="8">Sensor-like histidine kinase SenX3</fullName>
        <ecNumber evidence="3">2.7.13.3</ecNumber>
    </recommendedName>
</protein>
<name>A0A4R4W2E6_9ACTN</name>
<dbReference type="InterPro" id="IPR050351">
    <property type="entry name" value="BphY/WalK/GraS-like"/>
</dbReference>
<feature type="transmembrane region" description="Helical" evidence="9">
    <location>
        <begin position="17"/>
        <end position="40"/>
    </location>
</feature>
<evidence type="ECO:0000256" key="8">
    <source>
        <dbReference type="ARBA" id="ARBA00039401"/>
    </source>
</evidence>
<evidence type="ECO:0000256" key="9">
    <source>
        <dbReference type="SAM" id="Phobius"/>
    </source>
</evidence>
<evidence type="ECO:0000256" key="7">
    <source>
        <dbReference type="ARBA" id="ARBA00023012"/>
    </source>
</evidence>
<dbReference type="Proteomes" id="UP000295258">
    <property type="component" value="Unassembled WGS sequence"/>
</dbReference>
<evidence type="ECO:0000256" key="6">
    <source>
        <dbReference type="ARBA" id="ARBA00022777"/>
    </source>
</evidence>
<organism evidence="11 12">
    <name type="scientific">Nonomuraea deserti</name>
    <dbReference type="NCBI Taxonomy" id="1848322"/>
    <lineage>
        <taxon>Bacteria</taxon>
        <taxon>Bacillati</taxon>
        <taxon>Actinomycetota</taxon>
        <taxon>Actinomycetes</taxon>
        <taxon>Streptosporangiales</taxon>
        <taxon>Streptosporangiaceae</taxon>
        <taxon>Nonomuraea</taxon>
    </lineage>
</organism>
<dbReference type="GO" id="GO:0004721">
    <property type="term" value="F:phosphoprotein phosphatase activity"/>
    <property type="evidence" value="ECO:0007669"/>
    <property type="project" value="TreeGrafter"/>
</dbReference>
<feature type="transmembrane region" description="Helical" evidence="9">
    <location>
        <begin position="47"/>
        <end position="70"/>
    </location>
</feature>
<dbReference type="SMART" id="SM00387">
    <property type="entry name" value="HATPase_c"/>
    <property type="match status" value="1"/>
</dbReference>
<evidence type="ECO:0000256" key="3">
    <source>
        <dbReference type="ARBA" id="ARBA00012438"/>
    </source>
</evidence>
<comment type="subcellular location">
    <subcellularLocation>
        <location evidence="2">Cell membrane</location>
    </subcellularLocation>
</comment>
<keyword evidence="7" id="KW-0902">Two-component regulatory system</keyword>
<feature type="domain" description="Histidine kinase" evidence="10">
    <location>
        <begin position="158"/>
        <end position="376"/>
    </location>
</feature>
<evidence type="ECO:0000313" key="12">
    <source>
        <dbReference type="Proteomes" id="UP000295258"/>
    </source>
</evidence>
<dbReference type="FunFam" id="1.10.287.130:FF:000001">
    <property type="entry name" value="Two-component sensor histidine kinase"/>
    <property type="match status" value="1"/>
</dbReference>
<dbReference type="CDD" id="cd00082">
    <property type="entry name" value="HisKA"/>
    <property type="match status" value="1"/>
</dbReference>
<evidence type="ECO:0000256" key="1">
    <source>
        <dbReference type="ARBA" id="ARBA00000085"/>
    </source>
</evidence>
<dbReference type="EMBL" id="SMKO01000001">
    <property type="protein sequence ID" value="TDD12739.1"/>
    <property type="molecule type" value="Genomic_DNA"/>
</dbReference>
<keyword evidence="12" id="KW-1185">Reference proteome</keyword>
<dbReference type="Gene3D" id="1.10.287.130">
    <property type="match status" value="1"/>
</dbReference>
<dbReference type="EC" id="2.7.13.3" evidence="3"/>
<dbReference type="SUPFAM" id="SSF55874">
    <property type="entry name" value="ATPase domain of HSP90 chaperone/DNA topoisomerase II/histidine kinase"/>
    <property type="match status" value="1"/>
</dbReference>
<dbReference type="GO" id="GO:0005886">
    <property type="term" value="C:plasma membrane"/>
    <property type="evidence" value="ECO:0007669"/>
    <property type="project" value="UniProtKB-SubCell"/>
</dbReference>
<dbReference type="InterPro" id="IPR004358">
    <property type="entry name" value="Sig_transdc_His_kin-like_C"/>
</dbReference>
<keyword evidence="6 11" id="KW-0418">Kinase</keyword>
<keyword evidence="9" id="KW-1133">Transmembrane helix</keyword>
<accession>A0A4R4W2E6</accession>
<dbReference type="InterPro" id="IPR003661">
    <property type="entry name" value="HisK_dim/P_dom"/>
</dbReference>
<dbReference type="GO" id="GO:0000155">
    <property type="term" value="F:phosphorelay sensor kinase activity"/>
    <property type="evidence" value="ECO:0007669"/>
    <property type="project" value="InterPro"/>
</dbReference>
<keyword evidence="9" id="KW-0812">Transmembrane</keyword>
<dbReference type="PANTHER" id="PTHR45453:SF1">
    <property type="entry name" value="PHOSPHATE REGULON SENSOR PROTEIN PHOR"/>
    <property type="match status" value="1"/>
</dbReference>
<dbReference type="Pfam" id="PF02518">
    <property type="entry name" value="HATPase_c"/>
    <property type="match status" value="1"/>
</dbReference>
<dbReference type="PROSITE" id="PS50109">
    <property type="entry name" value="HIS_KIN"/>
    <property type="match status" value="1"/>
</dbReference>
<dbReference type="SUPFAM" id="SSF47384">
    <property type="entry name" value="Homodimeric domain of signal transducing histidine kinase"/>
    <property type="match status" value="1"/>
</dbReference>
<dbReference type="RefSeq" id="WP_132590730.1">
    <property type="nucleotide sequence ID" value="NZ_SMKO01000001.1"/>
</dbReference>
<evidence type="ECO:0000313" key="11">
    <source>
        <dbReference type="EMBL" id="TDD12739.1"/>
    </source>
</evidence>
<feature type="transmembrane region" description="Helical" evidence="9">
    <location>
        <begin position="82"/>
        <end position="102"/>
    </location>
</feature>
<dbReference type="PANTHER" id="PTHR45453">
    <property type="entry name" value="PHOSPHATE REGULON SENSOR PROTEIN PHOR"/>
    <property type="match status" value="1"/>
</dbReference>
<dbReference type="InterPro" id="IPR036890">
    <property type="entry name" value="HATPase_C_sf"/>
</dbReference>
<gene>
    <name evidence="11" type="ORF">E1292_00245</name>
</gene>
<comment type="catalytic activity">
    <reaction evidence="1">
        <text>ATP + protein L-histidine = ADP + protein N-phospho-L-histidine.</text>
        <dbReference type="EC" id="2.7.13.3"/>
    </reaction>
</comment>
<dbReference type="GO" id="GO:0016036">
    <property type="term" value="P:cellular response to phosphate starvation"/>
    <property type="evidence" value="ECO:0007669"/>
    <property type="project" value="TreeGrafter"/>
</dbReference>
<evidence type="ECO:0000256" key="2">
    <source>
        <dbReference type="ARBA" id="ARBA00004236"/>
    </source>
</evidence>
<dbReference type="SMART" id="SM00388">
    <property type="entry name" value="HisKA"/>
    <property type="match status" value="1"/>
</dbReference>
<dbReference type="AlphaFoldDB" id="A0A4R4W2E6"/>
<keyword evidence="4" id="KW-0597">Phosphoprotein</keyword>
<evidence type="ECO:0000256" key="4">
    <source>
        <dbReference type="ARBA" id="ARBA00022553"/>
    </source>
</evidence>
<dbReference type="InterPro" id="IPR005467">
    <property type="entry name" value="His_kinase_dom"/>
</dbReference>
<dbReference type="InterPro" id="IPR003594">
    <property type="entry name" value="HATPase_dom"/>
</dbReference>
<comment type="caution">
    <text evidence="11">The sequence shown here is derived from an EMBL/GenBank/DDBJ whole genome shotgun (WGS) entry which is preliminary data.</text>
</comment>